<dbReference type="Proteomes" id="UP000298774">
    <property type="component" value="Chromosome"/>
</dbReference>
<dbReference type="EMBL" id="VITH01000012">
    <property type="protein sequence ID" value="TWA78592.1"/>
    <property type="molecule type" value="Genomic_DNA"/>
</dbReference>
<dbReference type="Proteomes" id="UP000318529">
    <property type="component" value="Unassembled WGS sequence"/>
</dbReference>
<proteinExistence type="predicted"/>
<organism evidence="2 4">
    <name type="scientific">Azospirillum brasilense</name>
    <dbReference type="NCBI Taxonomy" id="192"/>
    <lineage>
        <taxon>Bacteria</taxon>
        <taxon>Pseudomonadati</taxon>
        <taxon>Pseudomonadota</taxon>
        <taxon>Alphaproteobacteria</taxon>
        <taxon>Rhodospirillales</taxon>
        <taxon>Azospirillaceae</taxon>
        <taxon>Azospirillum</taxon>
    </lineage>
</organism>
<evidence type="ECO:0000313" key="3">
    <source>
        <dbReference type="EMBL" id="TWA78592.1"/>
    </source>
</evidence>
<evidence type="ECO:0000313" key="1">
    <source>
        <dbReference type="EMBL" id="MDX5953402.1"/>
    </source>
</evidence>
<keyword evidence="6" id="KW-1185">Reference proteome</keyword>
<protein>
    <submittedName>
        <fullName evidence="2">Uncharacterized protein</fullName>
    </submittedName>
</protein>
<evidence type="ECO:0000313" key="2">
    <source>
        <dbReference type="EMBL" id="QCO09802.1"/>
    </source>
</evidence>
<dbReference type="Proteomes" id="UP001277471">
    <property type="component" value="Unassembled WGS sequence"/>
</dbReference>
<dbReference type="RefSeq" id="WP_035672200.1">
    <property type="nucleotide sequence ID" value="NZ_CP012914.1"/>
</dbReference>
<evidence type="ECO:0000313" key="4">
    <source>
        <dbReference type="Proteomes" id="UP000298774"/>
    </source>
</evidence>
<evidence type="ECO:0000313" key="6">
    <source>
        <dbReference type="Proteomes" id="UP001277471"/>
    </source>
</evidence>
<dbReference type="EMBL" id="CP032339">
    <property type="protein sequence ID" value="QCO09802.1"/>
    <property type="molecule type" value="Genomic_DNA"/>
</dbReference>
<dbReference type="AlphaFoldDB" id="A0A0P0EXE7"/>
<sequence length="99" mass="11837">MQLRVCFENMKSVNVNDASMMRHYAESYLADFRPEWAGFIMLPHNETQRATMEPAWQMLIRNATPDMERRLLEYVRGNPMAAYHVHIYRRDHGNEIKVH</sequence>
<reference evidence="2 4" key="1">
    <citation type="submission" date="2018-09" db="EMBL/GenBank/DDBJ databases">
        <title>Whole genome based analysis of evolution and adaptive divergence in Indian and Brazilian strains of Azospirillum brasilense.</title>
        <authorList>
            <person name="Singh C."/>
            <person name="Tripathi A.K."/>
        </authorList>
    </citation>
    <scope>NUCLEOTIDE SEQUENCE [LARGE SCALE GENOMIC DNA]</scope>
    <source>
        <strain evidence="2 4">MTCC4038</strain>
    </source>
</reference>
<reference evidence="3 5" key="2">
    <citation type="submission" date="2019-06" db="EMBL/GenBank/DDBJ databases">
        <title>Genomic Encyclopedia of Type Strains, Phase IV (KMG-V): Genome sequencing to study the core and pangenomes of soil and plant-associated prokaryotes.</title>
        <authorList>
            <person name="Whitman W."/>
        </authorList>
    </citation>
    <scope>NUCLEOTIDE SEQUENCE [LARGE SCALE GENOMIC DNA]</scope>
    <source>
        <strain evidence="3 5">BR 11650</strain>
    </source>
</reference>
<gene>
    <name evidence="2" type="ORF">D3868_12640</name>
    <name evidence="3" type="ORF">FBZ83_11293</name>
    <name evidence="1" type="ORF">SIM66_19695</name>
</gene>
<reference evidence="1 6" key="3">
    <citation type="submission" date="2023-11" db="EMBL/GenBank/DDBJ databases">
        <title>MicrobeMod: A computational toolkit for identifying prokaryotic methylation and restriction-modification with nanopore sequencing.</title>
        <authorList>
            <person name="Crits-Christoph A."/>
            <person name="Kang S.C."/>
            <person name="Lee H."/>
            <person name="Ostrov N."/>
        </authorList>
    </citation>
    <scope>NUCLEOTIDE SEQUENCE [LARGE SCALE GENOMIC DNA]</scope>
    <source>
        <strain evidence="1 6">ATCC 29145</strain>
    </source>
</reference>
<accession>A0A0P0EXE7</accession>
<dbReference type="KEGG" id="abf:AMK58_04540"/>
<dbReference type="EMBL" id="JAWXYC010000004">
    <property type="protein sequence ID" value="MDX5953402.1"/>
    <property type="molecule type" value="Genomic_DNA"/>
</dbReference>
<name>A0A0P0EXE7_AZOBR</name>
<evidence type="ECO:0000313" key="5">
    <source>
        <dbReference type="Proteomes" id="UP000318529"/>
    </source>
</evidence>
<dbReference type="GeneID" id="56451784"/>